<dbReference type="SUPFAM" id="SSF56235">
    <property type="entry name" value="N-terminal nucleophile aminohydrolases (Ntn hydrolases)"/>
    <property type="match status" value="1"/>
</dbReference>
<dbReference type="PANTHER" id="PTHR32194:SF2">
    <property type="entry name" value="PROTEASOME SUBUNIT BETA TYPE-1"/>
    <property type="match status" value="1"/>
</dbReference>
<dbReference type="Gene3D" id="3.60.20.10">
    <property type="entry name" value="Glutamine Phosphoribosylpyrophosphate, subunit 1, domain 1"/>
    <property type="match status" value="1"/>
</dbReference>
<dbReference type="Proteomes" id="UP000000226">
    <property type="component" value="Chromosome 3"/>
</dbReference>
<reference evidence="5" key="1">
    <citation type="journal article" date="2014" name="Nat. Genet.">
        <title>A reference genome for common bean and genome-wide analysis of dual domestications.</title>
        <authorList>
            <person name="Schmutz J."/>
            <person name="McClean P.E."/>
            <person name="Mamidi S."/>
            <person name="Wu G.A."/>
            <person name="Cannon S.B."/>
            <person name="Grimwood J."/>
            <person name="Jenkins J."/>
            <person name="Shu S."/>
            <person name="Song Q."/>
            <person name="Chavarro C."/>
            <person name="Torres-Torres M."/>
            <person name="Geffroy V."/>
            <person name="Moghaddam S.M."/>
            <person name="Gao D."/>
            <person name="Abernathy B."/>
            <person name="Barry K."/>
            <person name="Blair M."/>
            <person name="Brick M.A."/>
            <person name="Chovatia M."/>
            <person name="Gepts P."/>
            <person name="Goodstein D.M."/>
            <person name="Gonzales M."/>
            <person name="Hellsten U."/>
            <person name="Hyten D.L."/>
            <person name="Jia G."/>
            <person name="Kelly J.D."/>
            <person name="Kudrna D."/>
            <person name="Lee R."/>
            <person name="Richard M.M."/>
            <person name="Miklas P.N."/>
            <person name="Osorno J.M."/>
            <person name="Rodrigues J."/>
            <person name="Thareau V."/>
            <person name="Urrea C.A."/>
            <person name="Wang M."/>
            <person name="Yu Y."/>
            <person name="Zhang M."/>
            <person name="Wing R.A."/>
            <person name="Cregan P.B."/>
            <person name="Rokhsar D.S."/>
            <person name="Jackson S.A."/>
        </authorList>
    </citation>
    <scope>NUCLEOTIDE SEQUENCE [LARGE SCALE GENOMIC DNA]</scope>
    <source>
        <strain evidence="5">cv. G19833</strain>
    </source>
</reference>
<evidence type="ECO:0000313" key="5">
    <source>
        <dbReference type="Proteomes" id="UP000000226"/>
    </source>
</evidence>
<dbReference type="GO" id="GO:0005634">
    <property type="term" value="C:nucleus"/>
    <property type="evidence" value="ECO:0007669"/>
    <property type="project" value="UniProtKB-SubCell"/>
</dbReference>
<dbReference type="GO" id="GO:0051603">
    <property type="term" value="P:proteolysis involved in protein catabolic process"/>
    <property type="evidence" value="ECO:0007669"/>
    <property type="project" value="InterPro"/>
</dbReference>
<dbReference type="PANTHER" id="PTHR32194">
    <property type="entry name" value="METALLOPROTEASE TLDD"/>
    <property type="match status" value="1"/>
</dbReference>
<dbReference type="InterPro" id="IPR029055">
    <property type="entry name" value="Ntn_hydrolases_N"/>
</dbReference>
<comment type="subcellular location">
    <subcellularLocation>
        <location evidence="1">Nucleus</location>
    </subcellularLocation>
</comment>
<accession>V7C5C3</accession>
<dbReference type="GO" id="GO:0005737">
    <property type="term" value="C:cytoplasm"/>
    <property type="evidence" value="ECO:0007669"/>
    <property type="project" value="TreeGrafter"/>
</dbReference>
<proteinExistence type="predicted"/>
<keyword evidence="3" id="KW-0647">Proteasome</keyword>
<dbReference type="STRING" id="3885.V7C5C3"/>
<dbReference type="Pfam" id="PF00227">
    <property type="entry name" value="Proteasome"/>
    <property type="match status" value="1"/>
</dbReference>
<protein>
    <recommendedName>
        <fullName evidence="6">Proteasome endopeptidase complex</fullName>
    </recommendedName>
</protein>
<dbReference type="EMBL" id="CM002290">
    <property type="protein sequence ID" value="ESW25377.1"/>
    <property type="molecule type" value="Genomic_DNA"/>
</dbReference>
<evidence type="ECO:0000256" key="1">
    <source>
        <dbReference type="ARBA" id="ARBA00004123"/>
    </source>
</evidence>
<evidence type="ECO:0000256" key="3">
    <source>
        <dbReference type="ARBA" id="ARBA00022942"/>
    </source>
</evidence>
<evidence type="ECO:0000256" key="2">
    <source>
        <dbReference type="ARBA" id="ARBA00022490"/>
    </source>
</evidence>
<gene>
    <name evidence="4" type="ORF">PHAVU_003G030400g</name>
</gene>
<name>V7C5C3_PHAVU</name>
<dbReference type="AlphaFoldDB" id="V7C5C3"/>
<sequence length="87" mass="9324">MTKQHANWSPYDNNGGSCVAIAGGVIAADTRMSTGYNILTRDYSKISQLAEKCVMASSGFQADVKALQNVLSARHLVSQNSTIETTE</sequence>
<organism evidence="4 5">
    <name type="scientific">Phaseolus vulgaris</name>
    <name type="common">Kidney bean</name>
    <name type="synonym">French bean</name>
    <dbReference type="NCBI Taxonomy" id="3885"/>
    <lineage>
        <taxon>Eukaryota</taxon>
        <taxon>Viridiplantae</taxon>
        <taxon>Streptophyta</taxon>
        <taxon>Embryophyta</taxon>
        <taxon>Tracheophyta</taxon>
        <taxon>Spermatophyta</taxon>
        <taxon>Magnoliopsida</taxon>
        <taxon>eudicotyledons</taxon>
        <taxon>Gunneridae</taxon>
        <taxon>Pentapetalae</taxon>
        <taxon>rosids</taxon>
        <taxon>fabids</taxon>
        <taxon>Fabales</taxon>
        <taxon>Fabaceae</taxon>
        <taxon>Papilionoideae</taxon>
        <taxon>50 kb inversion clade</taxon>
        <taxon>NPAAA clade</taxon>
        <taxon>indigoferoid/millettioid clade</taxon>
        <taxon>Phaseoleae</taxon>
        <taxon>Phaseolus</taxon>
    </lineage>
</organism>
<evidence type="ECO:0008006" key="6">
    <source>
        <dbReference type="Google" id="ProtNLM"/>
    </source>
</evidence>
<keyword evidence="5" id="KW-1185">Reference proteome</keyword>
<dbReference type="OMA" id="IADADYC"/>
<dbReference type="eggNOG" id="KOG0179">
    <property type="taxonomic scope" value="Eukaryota"/>
</dbReference>
<dbReference type="OrthoDB" id="268479at2759"/>
<evidence type="ECO:0000313" key="4">
    <source>
        <dbReference type="EMBL" id="ESW25377.1"/>
    </source>
</evidence>
<dbReference type="InterPro" id="IPR001353">
    <property type="entry name" value="Proteasome_sua/b"/>
</dbReference>
<keyword evidence="2" id="KW-0963">Cytoplasm</keyword>
<dbReference type="Gramene" id="ESW25377">
    <property type="protein sequence ID" value="ESW25377"/>
    <property type="gene ID" value="PHAVU_003G030400g"/>
</dbReference>
<dbReference type="InterPro" id="IPR023333">
    <property type="entry name" value="Proteasome_suB-type"/>
</dbReference>
<dbReference type="GO" id="GO:0005839">
    <property type="term" value="C:proteasome core complex"/>
    <property type="evidence" value="ECO:0007669"/>
    <property type="project" value="InterPro"/>
</dbReference>